<evidence type="ECO:0000313" key="1">
    <source>
        <dbReference type="EMBL" id="GIX83330.1"/>
    </source>
</evidence>
<dbReference type="Proteomes" id="UP001054837">
    <property type="component" value="Unassembled WGS sequence"/>
</dbReference>
<proteinExistence type="predicted"/>
<accession>A0AAV4NHP8</accession>
<organism evidence="1 2">
    <name type="scientific">Caerostris darwini</name>
    <dbReference type="NCBI Taxonomy" id="1538125"/>
    <lineage>
        <taxon>Eukaryota</taxon>
        <taxon>Metazoa</taxon>
        <taxon>Ecdysozoa</taxon>
        <taxon>Arthropoda</taxon>
        <taxon>Chelicerata</taxon>
        <taxon>Arachnida</taxon>
        <taxon>Araneae</taxon>
        <taxon>Araneomorphae</taxon>
        <taxon>Entelegynae</taxon>
        <taxon>Araneoidea</taxon>
        <taxon>Araneidae</taxon>
        <taxon>Caerostris</taxon>
    </lineage>
</organism>
<protein>
    <recommendedName>
        <fullName evidence="3">Secreted protein</fullName>
    </recommendedName>
</protein>
<evidence type="ECO:0008006" key="3">
    <source>
        <dbReference type="Google" id="ProtNLM"/>
    </source>
</evidence>
<gene>
    <name evidence="1" type="ORF">CDAR_97591</name>
</gene>
<evidence type="ECO:0000313" key="2">
    <source>
        <dbReference type="Proteomes" id="UP001054837"/>
    </source>
</evidence>
<comment type="caution">
    <text evidence="1">The sequence shown here is derived from an EMBL/GenBank/DDBJ whole genome shotgun (WGS) entry which is preliminary data.</text>
</comment>
<reference evidence="1 2" key="1">
    <citation type="submission" date="2021-06" db="EMBL/GenBank/DDBJ databases">
        <title>Caerostris darwini draft genome.</title>
        <authorList>
            <person name="Kono N."/>
            <person name="Arakawa K."/>
        </authorList>
    </citation>
    <scope>NUCLEOTIDE SEQUENCE [LARGE SCALE GENOMIC DNA]</scope>
</reference>
<dbReference type="AlphaFoldDB" id="A0AAV4NHP8"/>
<sequence length="156" mass="16957">MYRRLPLILVPVVCGIKIELPCIRIFLSGDGTICAPSSLERTLNSLSNSGQGARKGQNIDCGLSRIPTTAGCGSYASLLGLLNTTGFFFASSSRVTRGNGYCYGTIFIDSVALPLLGLVFREVKNADGLVAKESGRICKNVMCLGKERILFWEWWL</sequence>
<keyword evidence="2" id="KW-1185">Reference proteome</keyword>
<name>A0AAV4NHP8_9ARAC</name>
<dbReference type="EMBL" id="BPLQ01001613">
    <property type="protein sequence ID" value="GIX83330.1"/>
    <property type="molecule type" value="Genomic_DNA"/>
</dbReference>